<feature type="transmembrane region" description="Helical" evidence="2">
    <location>
        <begin position="41"/>
        <end position="62"/>
    </location>
</feature>
<keyword evidence="2" id="KW-0472">Membrane</keyword>
<organism evidence="3 4">
    <name type="scientific">Propionibacterium ruminifibrarum</name>
    <dbReference type="NCBI Taxonomy" id="1962131"/>
    <lineage>
        <taxon>Bacteria</taxon>
        <taxon>Bacillati</taxon>
        <taxon>Actinomycetota</taxon>
        <taxon>Actinomycetes</taxon>
        <taxon>Propionibacteriales</taxon>
        <taxon>Propionibacteriaceae</taxon>
        <taxon>Propionibacterium</taxon>
    </lineage>
</organism>
<feature type="compositionally biased region" description="Basic and acidic residues" evidence="1">
    <location>
        <begin position="122"/>
        <end position="137"/>
    </location>
</feature>
<keyword evidence="2" id="KW-0812">Transmembrane</keyword>
<feature type="region of interest" description="Disordered" evidence="1">
    <location>
        <begin position="235"/>
        <end position="321"/>
    </location>
</feature>
<evidence type="ECO:0008006" key="5">
    <source>
        <dbReference type="Google" id="ProtNLM"/>
    </source>
</evidence>
<evidence type="ECO:0000256" key="2">
    <source>
        <dbReference type="SAM" id="Phobius"/>
    </source>
</evidence>
<accession>A0A375HY93</accession>
<evidence type="ECO:0000313" key="3">
    <source>
        <dbReference type="EMBL" id="SPF67550.1"/>
    </source>
</evidence>
<feature type="compositionally biased region" description="Polar residues" evidence="1">
    <location>
        <begin position="142"/>
        <end position="158"/>
    </location>
</feature>
<dbReference type="Proteomes" id="UP000265962">
    <property type="component" value="Unassembled WGS sequence"/>
</dbReference>
<proteinExistence type="predicted"/>
<reference evidence="4" key="1">
    <citation type="submission" date="2018-02" db="EMBL/GenBank/DDBJ databases">
        <authorList>
            <person name="Hornung B."/>
        </authorList>
    </citation>
    <scope>NUCLEOTIDE SEQUENCE [LARGE SCALE GENOMIC DNA]</scope>
</reference>
<dbReference type="EMBL" id="OMOH01000002">
    <property type="protein sequence ID" value="SPF67550.1"/>
    <property type="molecule type" value="Genomic_DNA"/>
</dbReference>
<gene>
    <name evidence="3" type="ORF">PROPJV5_0505</name>
</gene>
<keyword evidence="4" id="KW-1185">Reference proteome</keyword>
<feature type="region of interest" description="Disordered" evidence="1">
    <location>
        <begin position="81"/>
        <end position="200"/>
    </location>
</feature>
<evidence type="ECO:0000313" key="4">
    <source>
        <dbReference type="Proteomes" id="UP000265962"/>
    </source>
</evidence>
<protein>
    <recommendedName>
        <fullName evidence="5">Transmembrane protein</fullName>
    </recommendedName>
</protein>
<sequence length="321" mass="33411">MALSCVHCPAATGVHGSGLRSPQKKTEPVSNKHHRHGVRPYAGWLVFASALGCAWFLVLTAIDMPFWTGDLSPLEVTRTISTDADPAGADPRSTPDDVESDPADTGGSATEPAPPAPSTVGRDGDLLARTAESRRADAPLASRTTPQQATIQEANPPSSRRAAVTVRAGHGDPAGSPTGRSMGPGRTATHLADPDLRHEVEPLQTPADQFQALMLEAIQVSLGLDLEAWDLDEDDAVPSPAWHAAPGEQPPGDDRFPIGRGPGAPVEEPPSDVDDQWADSLPDETGAAVAEPRDVQPVHSPGPLGAAGMTTPDGLCSPEEP</sequence>
<keyword evidence="2" id="KW-1133">Transmembrane helix</keyword>
<feature type="region of interest" description="Disordered" evidence="1">
    <location>
        <begin position="13"/>
        <end position="35"/>
    </location>
</feature>
<dbReference type="AlphaFoldDB" id="A0A375HY93"/>
<name>A0A375HY93_9ACTN</name>
<evidence type="ECO:0000256" key="1">
    <source>
        <dbReference type="SAM" id="MobiDB-lite"/>
    </source>
</evidence>